<protein>
    <recommendedName>
        <fullName evidence="3">ABC transporter domain-containing protein</fullName>
    </recommendedName>
</protein>
<dbReference type="STRING" id="214095.RU97_GL001279"/>
<reference evidence="4 5" key="1">
    <citation type="submission" date="2014-12" db="EMBL/GenBank/DDBJ databases">
        <title>Draft genome sequences of 29 type strains of Enterococci.</title>
        <authorList>
            <person name="Zhong Z."/>
            <person name="Sun Z."/>
            <person name="Liu W."/>
            <person name="Zhang W."/>
            <person name="Zhang H."/>
        </authorList>
    </citation>
    <scope>NUCLEOTIDE SEQUENCE [LARGE SCALE GENOMIC DNA]</scope>
    <source>
        <strain evidence="4 5">DSM 17029</strain>
    </source>
</reference>
<accession>A0A1L8RIX6</accession>
<dbReference type="SUPFAM" id="SSF52540">
    <property type="entry name" value="P-loop containing nucleoside triphosphate hydrolases"/>
    <property type="match status" value="1"/>
</dbReference>
<dbReference type="InterPro" id="IPR003439">
    <property type="entry name" value="ABC_transporter-like_ATP-bd"/>
</dbReference>
<dbReference type="GO" id="GO:0016887">
    <property type="term" value="F:ATP hydrolysis activity"/>
    <property type="evidence" value="ECO:0007669"/>
    <property type="project" value="InterPro"/>
</dbReference>
<dbReference type="EMBL" id="JXKH01000002">
    <property type="protein sequence ID" value="OJG19708.1"/>
    <property type="molecule type" value="Genomic_DNA"/>
</dbReference>
<name>A0A1L8RIX6_9ENTE</name>
<evidence type="ECO:0000256" key="2">
    <source>
        <dbReference type="ARBA" id="ARBA00022840"/>
    </source>
</evidence>
<organism evidence="4 5">
    <name type="scientific">Enterococcus canis</name>
    <dbReference type="NCBI Taxonomy" id="214095"/>
    <lineage>
        <taxon>Bacteria</taxon>
        <taxon>Bacillati</taxon>
        <taxon>Bacillota</taxon>
        <taxon>Bacilli</taxon>
        <taxon>Lactobacillales</taxon>
        <taxon>Enterococcaceae</taxon>
        <taxon>Enterococcus</taxon>
    </lineage>
</organism>
<dbReference type="RefSeq" id="WP_067390781.1">
    <property type="nucleotide sequence ID" value="NZ_JXKH01000002.1"/>
</dbReference>
<feature type="domain" description="ABC transporter" evidence="3">
    <location>
        <begin position="1"/>
        <end position="225"/>
    </location>
</feature>
<dbReference type="PANTHER" id="PTHR43158:SF10">
    <property type="entry name" value="ABC TRANSPORTER ATP-BINDING PROTEIN YTRB"/>
    <property type="match status" value="1"/>
</dbReference>
<evidence type="ECO:0000256" key="1">
    <source>
        <dbReference type="ARBA" id="ARBA00022741"/>
    </source>
</evidence>
<keyword evidence="1" id="KW-0547">Nucleotide-binding</keyword>
<dbReference type="GO" id="GO:0005524">
    <property type="term" value="F:ATP binding"/>
    <property type="evidence" value="ECO:0007669"/>
    <property type="project" value="UniProtKB-KW"/>
</dbReference>
<dbReference type="SMART" id="SM00382">
    <property type="entry name" value="AAA"/>
    <property type="match status" value="1"/>
</dbReference>
<sequence length="291" mass="33633">MNIQHLAKNINHKAVLADINVELPAGEIIGLVGRNGSGKTTFFRTVAGQYLPDQGELLIEGKSMLIDPALKEQLFFLDESTHFLNSYSLKKIALFYRAAYAQFDYDLFLQLVRKYQLPLNRLFRFFSKGMQGLAKIILAVCSNAQYLLLDEPFDGLDYFIRQEVIELLLNFQESGKTLVIASHNLNELETLVDRVLFLKNHTIQKNYHLEVLRSNARKIQIVLREKKVPAFIKENSRFIQKQGRVWVVLFEHYNPALEEQLQALNPLLLEELPLSLADLFEANLRERQEVQ</sequence>
<dbReference type="PANTHER" id="PTHR43158">
    <property type="entry name" value="SKFA PEPTIDE EXPORT ATP-BINDING PROTEIN SKFE"/>
    <property type="match status" value="1"/>
</dbReference>
<dbReference type="PROSITE" id="PS50893">
    <property type="entry name" value="ABC_TRANSPORTER_2"/>
    <property type="match status" value="1"/>
</dbReference>
<gene>
    <name evidence="4" type="ORF">RU97_GL001279</name>
</gene>
<dbReference type="InterPro" id="IPR003593">
    <property type="entry name" value="AAA+_ATPase"/>
</dbReference>
<keyword evidence="2" id="KW-0067">ATP-binding</keyword>
<comment type="caution">
    <text evidence="4">The sequence shown here is derived from an EMBL/GenBank/DDBJ whole genome shotgun (WGS) entry which is preliminary data.</text>
</comment>
<dbReference type="Pfam" id="PF00005">
    <property type="entry name" value="ABC_tran"/>
    <property type="match status" value="1"/>
</dbReference>
<evidence type="ECO:0000259" key="3">
    <source>
        <dbReference type="PROSITE" id="PS50893"/>
    </source>
</evidence>
<proteinExistence type="predicted"/>
<evidence type="ECO:0000313" key="4">
    <source>
        <dbReference type="EMBL" id="OJG19708.1"/>
    </source>
</evidence>
<dbReference type="Proteomes" id="UP000181884">
    <property type="component" value="Unassembled WGS sequence"/>
</dbReference>
<dbReference type="AlphaFoldDB" id="A0A1L8RIX6"/>
<dbReference type="CDD" id="cd03230">
    <property type="entry name" value="ABC_DR_subfamily_A"/>
    <property type="match status" value="1"/>
</dbReference>
<evidence type="ECO:0000313" key="5">
    <source>
        <dbReference type="Proteomes" id="UP000181884"/>
    </source>
</evidence>
<keyword evidence="5" id="KW-1185">Reference proteome</keyword>
<dbReference type="InterPro" id="IPR027417">
    <property type="entry name" value="P-loop_NTPase"/>
</dbReference>
<dbReference type="Gene3D" id="3.40.50.300">
    <property type="entry name" value="P-loop containing nucleotide triphosphate hydrolases"/>
    <property type="match status" value="1"/>
</dbReference>